<evidence type="ECO:0000313" key="2">
    <source>
        <dbReference type="EMBL" id="KAK7035960.1"/>
    </source>
</evidence>
<dbReference type="EMBL" id="JAWWNJ010000019">
    <property type="protein sequence ID" value="KAK7035960.1"/>
    <property type="molecule type" value="Genomic_DNA"/>
</dbReference>
<dbReference type="Proteomes" id="UP001362999">
    <property type="component" value="Unassembled WGS sequence"/>
</dbReference>
<organism evidence="2 3">
    <name type="scientific">Favolaschia claudopus</name>
    <dbReference type="NCBI Taxonomy" id="2862362"/>
    <lineage>
        <taxon>Eukaryota</taxon>
        <taxon>Fungi</taxon>
        <taxon>Dikarya</taxon>
        <taxon>Basidiomycota</taxon>
        <taxon>Agaricomycotina</taxon>
        <taxon>Agaricomycetes</taxon>
        <taxon>Agaricomycetidae</taxon>
        <taxon>Agaricales</taxon>
        <taxon>Marasmiineae</taxon>
        <taxon>Mycenaceae</taxon>
        <taxon>Favolaschia</taxon>
    </lineage>
</organism>
<evidence type="ECO:0000256" key="1">
    <source>
        <dbReference type="SAM" id="MobiDB-lite"/>
    </source>
</evidence>
<accession>A0AAW0CBF7</accession>
<protein>
    <submittedName>
        <fullName evidence="2">Uncharacterized protein</fullName>
    </submittedName>
</protein>
<feature type="region of interest" description="Disordered" evidence="1">
    <location>
        <begin position="426"/>
        <end position="458"/>
    </location>
</feature>
<dbReference type="AlphaFoldDB" id="A0AAW0CBF7"/>
<proteinExistence type="predicted"/>
<evidence type="ECO:0000313" key="3">
    <source>
        <dbReference type="Proteomes" id="UP001362999"/>
    </source>
</evidence>
<sequence>MSDMWLRDIYLPPFVEDQELLTLDPLAAAFRDWEIQTTVISRLEGQRRRKKLVDGLKTDVWFGRINNWLSLVLGGDVPEDSYIEPQIELFIDVMWSRFFYKDSSQCRSEVLKILGPARKTLGVQPYDSTLGCEFSLAGDLNANDIASLTPSRTPDVHALVFGDESDLSDLSGDELANDDDVHMGVPFKVIDANEDMPLARDVERTSKANADHDVSFEEHARIVEAFFFPAVELASEPRNCKTLVDALVKLRKIEELCDPFHPLENSHPDVQQSFRLYDWKSAYGDILDRWSPLDPSVPVPPLIEQGPFEFDADDFLRFFGTHVEIHPWVAYPSTCTFLVSEDSFKANAEHWLLPWLKCVNYRTIGWDLNKVYRSICKHPIMEEGNDNRRVRRLLKEIDPRFAAILLETRRYRATVKTVNAEVFKKSSNTKASPTPAAPNEPDNPDVDPTVADPSTPNLPSWFTEKGCGGCMERPESERCIRFVPVTDHSDAMAKYVDYALTVYGEHERLQPKERDGSCTLGPQNYVTPQEIGLVEITPRAKDHAVGGFRYNAFAQPTLDLLNYNARRIKTSALRRRAAMQRWDYGKMSGEGSRMPAGGRKGDGYMPYNVHRGDTIDDIKAFFRSALDNDLLIVAAKTIYQGIESDFKHLTNDAGLHRLGKYGLTSYYCENYIAPVHRDLDIEEEHRRYLHPCMQLVKEGCSEHDFNFAYVDWGVYFRTESNCVW</sequence>
<gene>
    <name evidence="2" type="ORF">R3P38DRAFT_3183767</name>
</gene>
<keyword evidence="3" id="KW-1185">Reference proteome</keyword>
<comment type="caution">
    <text evidence="2">The sequence shown here is derived from an EMBL/GenBank/DDBJ whole genome shotgun (WGS) entry which is preliminary data.</text>
</comment>
<reference evidence="2 3" key="1">
    <citation type="journal article" date="2024" name="J Genomics">
        <title>Draft genome sequencing and assembly of Favolaschia claudopus CIRM-BRFM 2984 isolated from oak limbs.</title>
        <authorList>
            <person name="Navarro D."/>
            <person name="Drula E."/>
            <person name="Chaduli D."/>
            <person name="Cazenave R."/>
            <person name="Ahrendt S."/>
            <person name="Wang J."/>
            <person name="Lipzen A."/>
            <person name="Daum C."/>
            <person name="Barry K."/>
            <person name="Grigoriev I.V."/>
            <person name="Favel A."/>
            <person name="Rosso M.N."/>
            <person name="Martin F."/>
        </authorList>
    </citation>
    <scope>NUCLEOTIDE SEQUENCE [LARGE SCALE GENOMIC DNA]</scope>
    <source>
        <strain evidence="2 3">CIRM-BRFM 2984</strain>
    </source>
</reference>
<name>A0AAW0CBF7_9AGAR</name>